<dbReference type="GO" id="GO:0016787">
    <property type="term" value="F:hydrolase activity"/>
    <property type="evidence" value="ECO:0007669"/>
    <property type="project" value="UniProtKB-KW"/>
</dbReference>
<keyword evidence="14" id="KW-0539">Nucleus</keyword>
<dbReference type="CDD" id="cd18801">
    <property type="entry name" value="SF2_C_FANCM_Hef"/>
    <property type="match status" value="1"/>
</dbReference>
<dbReference type="Gene3D" id="3.40.50.300">
    <property type="entry name" value="P-loop containing nucleotide triphosphate hydrolases"/>
    <property type="match status" value="2"/>
</dbReference>
<feature type="compositionally biased region" description="Acidic residues" evidence="17">
    <location>
        <begin position="1387"/>
        <end position="1401"/>
    </location>
</feature>
<evidence type="ECO:0000313" key="21">
    <source>
        <dbReference type="Proteomes" id="UP001642406"/>
    </source>
</evidence>
<gene>
    <name evidence="20" type="primary">MPH1</name>
    <name evidence="20" type="ORF">SBRCBS47491_009393</name>
</gene>
<dbReference type="PROSITE" id="PS51192">
    <property type="entry name" value="HELICASE_ATP_BIND_1"/>
    <property type="match status" value="1"/>
</dbReference>
<comment type="function">
    <text evidence="1">ATP-dependent DNA helicase involved in DNA damage repair by homologous recombination and in genome maintenance. Capable of unwinding D-loops. Plays a role in limiting crossover recombinants during mitotic DNA double-strand break (DSB) repair. Component of a FANCM-MHF complex which promotes gene conversion at blocked replication forks, probably by reversal of the stalled fork.</text>
</comment>
<feature type="compositionally biased region" description="Basic and acidic residues" evidence="17">
    <location>
        <begin position="1183"/>
        <end position="1197"/>
    </location>
</feature>
<feature type="region of interest" description="Disordered" evidence="17">
    <location>
        <begin position="26"/>
        <end position="113"/>
    </location>
</feature>
<evidence type="ECO:0000259" key="18">
    <source>
        <dbReference type="PROSITE" id="PS51192"/>
    </source>
</evidence>
<proteinExistence type="inferred from homology"/>
<feature type="compositionally biased region" description="Acidic residues" evidence="17">
    <location>
        <begin position="1155"/>
        <end position="1169"/>
    </location>
</feature>
<organism evidence="20 21">
    <name type="scientific">Sporothrix bragantina</name>
    <dbReference type="NCBI Taxonomy" id="671064"/>
    <lineage>
        <taxon>Eukaryota</taxon>
        <taxon>Fungi</taxon>
        <taxon>Dikarya</taxon>
        <taxon>Ascomycota</taxon>
        <taxon>Pezizomycotina</taxon>
        <taxon>Sordariomycetes</taxon>
        <taxon>Sordariomycetidae</taxon>
        <taxon>Ophiostomatales</taxon>
        <taxon>Ophiostomataceae</taxon>
        <taxon>Sporothrix</taxon>
    </lineage>
</organism>
<comment type="caution">
    <text evidence="20">The sequence shown here is derived from an EMBL/GenBank/DDBJ whole genome shotgun (WGS) entry which is preliminary data.</text>
</comment>
<evidence type="ECO:0000259" key="19">
    <source>
        <dbReference type="PROSITE" id="PS51194"/>
    </source>
</evidence>
<comment type="similarity">
    <text evidence="3">Belongs to the DEAD box helicase family. DEAH subfamily. FANCM sub-subfamily.</text>
</comment>
<feature type="compositionally biased region" description="Basic residues" evidence="17">
    <location>
        <begin position="1408"/>
        <end position="1419"/>
    </location>
</feature>
<keyword evidence="12" id="KW-0067">ATP-binding</keyword>
<feature type="compositionally biased region" description="Basic residues" evidence="17">
    <location>
        <begin position="1510"/>
        <end position="1522"/>
    </location>
</feature>
<dbReference type="InterPro" id="IPR044749">
    <property type="entry name" value="FANCM_DEXDc"/>
</dbReference>
<dbReference type="InterPro" id="IPR014001">
    <property type="entry name" value="Helicase_ATP-bd"/>
</dbReference>
<dbReference type="PANTHER" id="PTHR14025:SF20">
    <property type="entry name" value="FANCONI ANEMIA GROUP M PROTEIN"/>
    <property type="match status" value="1"/>
</dbReference>
<dbReference type="InterPro" id="IPR039686">
    <property type="entry name" value="FANCM/Mph1-like_ID"/>
</dbReference>
<feature type="compositionally biased region" description="Acidic residues" evidence="17">
    <location>
        <begin position="1482"/>
        <end position="1493"/>
    </location>
</feature>
<feature type="compositionally biased region" description="Basic and acidic residues" evidence="17">
    <location>
        <begin position="1265"/>
        <end position="1281"/>
    </location>
</feature>
<evidence type="ECO:0000256" key="2">
    <source>
        <dbReference type="ARBA" id="ARBA00004123"/>
    </source>
</evidence>
<feature type="compositionally biased region" description="Low complexity" evidence="17">
    <location>
        <begin position="1376"/>
        <end position="1386"/>
    </location>
</feature>
<evidence type="ECO:0000256" key="3">
    <source>
        <dbReference type="ARBA" id="ARBA00009889"/>
    </source>
</evidence>
<evidence type="ECO:0000313" key="20">
    <source>
        <dbReference type="EMBL" id="CAK7235725.1"/>
    </source>
</evidence>
<protein>
    <recommendedName>
        <fullName evidence="7">ATP-dependent DNA helicase MPH1</fullName>
        <ecNumber evidence="5">3.6.4.12</ecNumber>
    </recommendedName>
    <alternativeName>
        <fullName evidence="6">ATP-dependent DNA helicase mph1</fullName>
    </alternativeName>
    <alternativeName>
        <fullName evidence="15">FANCM-like protein 1</fullName>
    </alternativeName>
</protein>
<dbReference type="PANTHER" id="PTHR14025">
    <property type="entry name" value="FANCONI ANEMIA GROUP M FANCM FAMILY MEMBER"/>
    <property type="match status" value="1"/>
</dbReference>
<dbReference type="SMART" id="SM00487">
    <property type="entry name" value="DEXDc"/>
    <property type="match status" value="1"/>
</dbReference>
<keyword evidence="11 20" id="KW-0347">Helicase</keyword>
<feature type="region of interest" description="Disordered" evidence="17">
    <location>
        <begin position="1155"/>
        <end position="1684"/>
    </location>
</feature>
<evidence type="ECO:0000256" key="11">
    <source>
        <dbReference type="ARBA" id="ARBA00022806"/>
    </source>
</evidence>
<dbReference type="GO" id="GO:0003678">
    <property type="term" value="F:DNA helicase activity"/>
    <property type="evidence" value="ECO:0007669"/>
    <property type="project" value="UniProtKB-EC"/>
</dbReference>
<evidence type="ECO:0000256" key="14">
    <source>
        <dbReference type="ARBA" id="ARBA00023242"/>
    </source>
</evidence>
<dbReference type="InterPro" id="IPR006935">
    <property type="entry name" value="Helicase/UvrB_N"/>
</dbReference>
<dbReference type="PROSITE" id="PS51194">
    <property type="entry name" value="HELICASE_CTER"/>
    <property type="match status" value="1"/>
</dbReference>
<name>A0ABP0CW09_9PEZI</name>
<feature type="compositionally biased region" description="Basic residues" evidence="17">
    <location>
        <begin position="1350"/>
        <end position="1360"/>
    </location>
</feature>
<dbReference type="Pfam" id="PF00271">
    <property type="entry name" value="Helicase_C"/>
    <property type="match status" value="1"/>
</dbReference>
<feature type="compositionally biased region" description="Low complexity" evidence="17">
    <location>
        <begin position="1021"/>
        <end position="1046"/>
    </location>
</feature>
<sequence length="1684" mass="185908">MDDDEDDFFGGDVADEDLMLAYETTASTRLSSSSRATIAVTTPSTISTARTTPRTSTGSWGAESSMGKPSLPAIRPNAASNNMTAPPRPQVIPSSTASRNGPQSQRNARNSTSQQAIDLTAELEDLPSDAFDSSFASYSGAASHSQRSIIAGVRNPLRILSQQSFRQTTLYGDTLEAESTQVTHNPNHAFVSDRPPEKPTHHKIDKEAMKTWVYPTNLGPIRDYQFSIVRSSLFNNTLVALPTGLGKTFIAATVILNFYRWTTDAKMIFVAPTKPLVSQQVDACLTIAGIPRSETTLLTGETPPQLREAEWASKRLFFMTPQTLQNDLSKGYAEPKSIALLVIDEAHRSTGDYAYVKVIGFMRRFTNSFRVLALTATPGSSVEAVQEVIDNLGMSHVEIRTEDSIDIRQYVHNRDIERLTMEPSTEMRCVQDLFSKALKPFCDKLTQQNIWFGRDPMSLNTFTLLKAQREWMAGPARHLNQGTKFMVMAVFALLKTLAHSIKLLNFHGIKACYDNLAGLRADAEKDEKGSKYRKQFFRDPDFQEMMMTIERWMREDGFESHPKLTFLKEQLHDHFKDQPPGSNTRAIVFNEFRDSAEDIVRTLNRGIPNVKASIFVGQADSKRSAGMKQKAQIEAIKNFKSGEFNVLVATSIGEEGLDIGQVDLIICYDASSSPIRMLQRMGRTGRKRAGRVLLLLMKGKEEDKFAEAQDKYSNMQKLVSEGSRFNFRFDLSERIVPRDIKPEVDKRQVEIPIENTQNTSLPEPKKVRGKLPKASKKKFHMPDDVETGFVTASTVGEEGQTKLGFLKTKVKSASPRSTVPEPAETDSLFDIPDLETAVRSARKNGGYNTSFSSAFGLQPDSAPVIDTAHPDFLQKPRPSKYLRHGTFTRRNVRLMGRLAEGAYDRPRSQGQAYLQQRVPAFAPHSDESETEEAEEVPELPSSKTRTVSQSRQKPAADALPWSSEPLSKRRRVVGSASTLTERARLTPVGYVTSQAAIKKEYSEDEHEDGGSSKWAKKKTGGFKTTMKGMTRQRSSQFQSYSFGGASVKRESSPEEDDTPSTSRRVFQSKRAREKRVPATRAPLPQYGRLPPIKPTAQRLLDDFSDGNDDLEEEPDRGNKSGLSSSAARKKTFDILDDDLDDGLNGDLSLDVDLEMADAIEDEVEQDLEEDMQKEMETMMEGLDNEHFSEEVTEKGPKLPEMPKVVVSTRPAPMARSAATTAPKPREISPFPEPPREPEFPDISDIPGMSDMSDLIDIPELPNFPKPREPAPREPTPREPIPREATLQESTLFESPPRQPVLYQPIRREPPPRVSPPRETSLTPSPKPESDTDQYIVRFSQPAGNGASLRGVRRGRGRGRGARGAGTRGAARGRGARNGARGFSAIAEEAEEGEAEDMDEYDSWGGGRSRGRGRGGRGRGGRGAAVSYGRLEERGDDCMRTSDNYETDGSDCGSDLVDFIVGDDEEVDEEAPTSSFAEHSLDDLDDSASDDDDDVKSRSRKDSRKSDQKATGRRLMPKSKRKSTVVFTSSPVASSPPPVAAALKNKSTAAQNNSRSTAGKTSKTKSNGSFDMPIRLSQTRDDSDDDDEEPSIFSERRGRANQQAPSAAAGKAKKKATATATKKRAPAKVTGPPPKSAEFILSGEDNSSDACANGKSNDDDDEDAVSRRPAGAQRGRRLVLDSDSE</sequence>
<evidence type="ECO:0000256" key="13">
    <source>
        <dbReference type="ARBA" id="ARBA00023204"/>
    </source>
</evidence>
<evidence type="ECO:0000256" key="6">
    <source>
        <dbReference type="ARBA" id="ARBA00020045"/>
    </source>
</evidence>
<accession>A0ABP0CW09</accession>
<feature type="compositionally biased region" description="Polar residues" evidence="17">
    <location>
        <begin position="943"/>
        <end position="952"/>
    </location>
</feature>
<dbReference type="Proteomes" id="UP001642406">
    <property type="component" value="Unassembled WGS sequence"/>
</dbReference>
<dbReference type="CDD" id="cd12091">
    <property type="entry name" value="FANCM_ID"/>
    <property type="match status" value="1"/>
</dbReference>
<feature type="compositionally biased region" description="Polar residues" evidence="17">
    <location>
        <begin position="92"/>
        <end position="113"/>
    </location>
</feature>
<feature type="compositionally biased region" description="Basic residues" evidence="17">
    <location>
        <begin position="1610"/>
        <end position="1625"/>
    </location>
</feature>
<comment type="subcellular location">
    <subcellularLocation>
        <location evidence="2">Nucleus</location>
    </subcellularLocation>
</comment>
<reference evidence="20 21" key="1">
    <citation type="submission" date="2024-01" db="EMBL/GenBank/DDBJ databases">
        <authorList>
            <person name="Allen C."/>
            <person name="Tagirdzhanova G."/>
        </authorList>
    </citation>
    <scope>NUCLEOTIDE SEQUENCE [LARGE SCALE GENOMIC DNA]</scope>
</reference>
<feature type="compositionally biased region" description="Basic and acidic residues" evidence="17">
    <location>
        <begin position="1429"/>
        <end position="1439"/>
    </location>
</feature>
<dbReference type="CDD" id="cd18033">
    <property type="entry name" value="DEXDc_FANCM"/>
    <property type="match status" value="1"/>
</dbReference>
<keyword evidence="9" id="KW-0227">DNA damage</keyword>
<feature type="compositionally biased region" description="Low complexity" evidence="17">
    <location>
        <begin position="1523"/>
        <end position="1532"/>
    </location>
</feature>
<evidence type="ECO:0000256" key="7">
    <source>
        <dbReference type="ARBA" id="ARBA00021225"/>
    </source>
</evidence>
<evidence type="ECO:0000256" key="10">
    <source>
        <dbReference type="ARBA" id="ARBA00022801"/>
    </source>
</evidence>
<keyword evidence="21" id="KW-1185">Reference proteome</keyword>
<comment type="subunit">
    <text evidence="4">Interacts with the MHF histone-fold complex to form the FANCM-MHF complex.</text>
</comment>
<feature type="compositionally biased region" description="Basic residues" evidence="17">
    <location>
        <begin position="767"/>
        <end position="778"/>
    </location>
</feature>
<evidence type="ECO:0000256" key="16">
    <source>
        <dbReference type="ARBA" id="ARBA00047995"/>
    </source>
</evidence>
<dbReference type="SUPFAM" id="SSF52540">
    <property type="entry name" value="P-loop containing nucleoside triphosphate hydrolases"/>
    <property type="match status" value="1"/>
</dbReference>
<keyword evidence="8" id="KW-0547">Nucleotide-binding</keyword>
<evidence type="ECO:0000256" key="15">
    <source>
        <dbReference type="ARBA" id="ARBA00033042"/>
    </source>
</evidence>
<dbReference type="SMART" id="SM00490">
    <property type="entry name" value="HELICc"/>
    <property type="match status" value="1"/>
</dbReference>
<feature type="compositionally biased region" description="Acidic residues" evidence="17">
    <location>
        <begin position="1460"/>
        <end position="1470"/>
    </location>
</feature>
<evidence type="ECO:0000256" key="17">
    <source>
        <dbReference type="SAM" id="MobiDB-lite"/>
    </source>
</evidence>
<keyword evidence="10 20" id="KW-0378">Hydrolase</keyword>
<feature type="compositionally biased region" description="Low complexity" evidence="17">
    <location>
        <begin position="26"/>
        <end position="59"/>
    </location>
</feature>
<feature type="compositionally biased region" description="Acidic residues" evidence="17">
    <location>
        <begin position="928"/>
        <end position="937"/>
    </location>
</feature>
<comment type="catalytic activity">
    <reaction evidence="16">
        <text>ATP + H2O = ADP + phosphate + H(+)</text>
        <dbReference type="Rhea" id="RHEA:13065"/>
        <dbReference type="ChEBI" id="CHEBI:15377"/>
        <dbReference type="ChEBI" id="CHEBI:15378"/>
        <dbReference type="ChEBI" id="CHEBI:30616"/>
        <dbReference type="ChEBI" id="CHEBI:43474"/>
        <dbReference type="ChEBI" id="CHEBI:456216"/>
        <dbReference type="EC" id="3.6.4.12"/>
    </reaction>
</comment>
<feature type="compositionally biased region" description="Acidic residues" evidence="17">
    <location>
        <begin position="1102"/>
        <end position="1114"/>
    </location>
</feature>
<evidence type="ECO:0000256" key="8">
    <source>
        <dbReference type="ARBA" id="ARBA00022741"/>
    </source>
</evidence>
<feature type="region of interest" description="Disordered" evidence="17">
    <location>
        <begin position="997"/>
        <end position="1129"/>
    </location>
</feature>
<dbReference type="EMBL" id="CAWUHC010000146">
    <property type="protein sequence ID" value="CAK7235725.1"/>
    <property type="molecule type" value="Genomic_DNA"/>
</dbReference>
<evidence type="ECO:0000256" key="5">
    <source>
        <dbReference type="ARBA" id="ARBA00012551"/>
    </source>
</evidence>
<dbReference type="InterPro" id="IPR001650">
    <property type="entry name" value="Helicase_C-like"/>
</dbReference>
<feature type="region of interest" description="Disordered" evidence="17">
    <location>
        <begin position="921"/>
        <end position="963"/>
    </location>
</feature>
<keyword evidence="13" id="KW-0234">DNA repair</keyword>
<dbReference type="Pfam" id="PF04851">
    <property type="entry name" value="ResIII"/>
    <property type="match status" value="1"/>
</dbReference>
<feature type="domain" description="Helicase C-terminal" evidence="19">
    <location>
        <begin position="567"/>
        <end position="743"/>
    </location>
</feature>
<evidence type="ECO:0000256" key="1">
    <source>
        <dbReference type="ARBA" id="ARBA00003813"/>
    </source>
</evidence>
<dbReference type="Gene3D" id="1.20.1320.20">
    <property type="entry name" value="hef helicase domain"/>
    <property type="match status" value="1"/>
</dbReference>
<feature type="compositionally biased region" description="Polar residues" evidence="17">
    <location>
        <begin position="1544"/>
        <end position="1568"/>
    </location>
</feature>
<evidence type="ECO:0000256" key="12">
    <source>
        <dbReference type="ARBA" id="ARBA00022840"/>
    </source>
</evidence>
<evidence type="ECO:0000256" key="4">
    <source>
        <dbReference type="ARBA" id="ARBA00011390"/>
    </source>
</evidence>
<dbReference type="EC" id="3.6.4.12" evidence="5"/>
<feature type="domain" description="Helicase ATP-binding" evidence="18">
    <location>
        <begin position="228"/>
        <end position="396"/>
    </location>
</feature>
<evidence type="ECO:0000256" key="9">
    <source>
        <dbReference type="ARBA" id="ARBA00022763"/>
    </source>
</evidence>
<dbReference type="InterPro" id="IPR027417">
    <property type="entry name" value="P-loop_NTPase"/>
</dbReference>
<feature type="region of interest" description="Disordered" evidence="17">
    <location>
        <begin position="758"/>
        <end position="778"/>
    </location>
</feature>